<reference evidence="1" key="1">
    <citation type="submission" date="2020-05" db="EMBL/GenBank/DDBJ databases">
        <title>Large-scale comparative analyses of tick genomes elucidate their genetic diversity and vector capacities.</title>
        <authorList>
            <person name="Jia N."/>
            <person name="Wang J."/>
            <person name="Shi W."/>
            <person name="Du L."/>
            <person name="Sun Y."/>
            <person name="Zhan W."/>
            <person name="Jiang J."/>
            <person name="Wang Q."/>
            <person name="Zhang B."/>
            <person name="Ji P."/>
            <person name="Sakyi L.B."/>
            <person name="Cui X."/>
            <person name="Yuan T."/>
            <person name="Jiang B."/>
            <person name="Yang W."/>
            <person name="Lam T.T.-Y."/>
            <person name="Chang Q."/>
            <person name="Ding S."/>
            <person name="Wang X."/>
            <person name="Zhu J."/>
            <person name="Ruan X."/>
            <person name="Zhao L."/>
            <person name="Wei J."/>
            <person name="Que T."/>
            <person name="Du C."/>
            <person name="Cheng J."/>
            <person name="Dai P."/>
            <person name="Han X."/>
            <person name="Huang E."/>
            <person name="Gao Y."/>
            <person name="Liu J."/>
            <person name="Shao H."/>
            <person name="Ye R."/>
            <person name="Li L."/>
            <person name="Wei W."/>
            <person name="Wang X."/>
            <person name="Wang C."/>
            <person name="Yang T."/>
            <person name="Huo Q."/>
            <person name="Li W."/>
            <person name="Guo W."/>
            <person name="Chen H."/>
            <person name="Zhou L."/>
            <person name="Ni X."/>
            <person name="Tian J."/>
            <person name="Zhou Y."/>
            <person name="Sheng Y."/>
            <person name="Liu T."/>
            <person name="Pan Y."/>
            <person name="Xia L."/>
            <person name="Li J."/>
            <person name="Zhao F."/>
            <person name="Cao W."/>
        </authorList>
    </citation>
    <scope>NUCLEOTIDE SEQUENCE</scope>
    <source>
        <strain evidence="1">Hyas-2018</strain>
    </source>
</reference>
<evidence type="ECO:0000313" key="2">
    <source>
        <dbReference type="Proteomes" id="UP000821845"/>
    </source>
</evidence>
<proteinExistence type="predicted"/>
<dbReference type="Proteomes" id="UP000821845">
    <property type="component" value="Chromosome 5"/>
</dbReference>
<name>A0ACB7S6S6_HYAAI</name>
<evidence type="ECO:0000313" key="1">
    <source>
        <dbReference type="EMBL" id="KAH6930887.1"/>
    </source>
</evidence>
<comment type="caution">
    <text evidence="1">The sequence shown here is derived from an EMBL/GenBank/DDBJ whole genome shotgun (WGS) entry which is preliminary data.</text>
</comment>
<dbReference type="EMBL" id="CM023485">
    <property type="protein sequence ID" value="KAH6930887.1"/>
    <property type="molecule type" value="Genomic_DNA"/>
</dbReference>
<keyword evidence="2" id="KW-1185">Reference proteome</keyword>
<gene>
    <name evidence="1" type="ORF">HPB50_020637</name>
</gene>
<accession>A0ACB7S6S6</accession>
<protein>
    <submittedName>
        <fullName evidence="1">Uncharacterized protein</fullName>
    </submittedName>
</protein>
<sequence length="165" mass="18162">MNAEKGLMELLLQVTYHANQLPVLINEAMNVTEEDAVAAASSPEGATRRQGVCPHRLLSSVQPLLRYLSLLAPSLAELEQERQRLRQELARLQDARHPLLCTETDDGGEMAEADDDMAAAAECCREAAVQTLEETVCHCPTTDLDADDELPHDEPQPAQAQPVYF</sequence>
<organism evidence="1 2">
    <name type="scientific">Hyalomma asiaticum</name>
    <name type="common">Tick</name>
    <dbReference type="NCBI Taxonomy" id="266040"/>
    <lineage>
        <taxon>Eukaryota</taxon>
        <taxon>Metazoa</taxon>
        <taxon>Ecdysozoa</taxon>
        <taxon>Arthropoda</taxon>
        <taxon>Chelicerata</taxon>
        <taxon>Arachnida</taxon>
        <taxon>Acari</taxon>
        <taxon>Parasitiformes</taxon>
        <taxon>Ixodida</taxon>
        <taxon>Ixodoidea</taxon>
        <taxon>Ixodidae</taxon>
        <taxon>Hyalomminae</taxon>
        <taxon>Hyalomma</taxon>
    </lineage>
</organism>